<organism evidence="2">
    <name type="scientific">Rhizophora mucronata</name>
    <name type="common">Asiatic mangrove</name>
    <dbReference type="NCBI Taxonomy" id="61149"/>
    <lineage>
        <taxon>Eukaryota</taxon>
        <taxon>Viridiplantae</taxon>
        <taxon>Streptophyta</taxon>
        <taxon>Embryophyta</taxon>
        <taxon>Tracheophyta</taxon>
        <taxon>Spermatophyta</taxon>
        <taxon>Magnoliopsida</taxon>
        <taxon>eudicotyledons</taxon>
        <taxon>Gunneridae</taxon>
        <taxon>Pentapetalae</taxon>
        <taxon>rosids</taxon>
        <taxon>fabids</taxon>
        <taxon>Malpighiales</taxon>
        <taxon>Rhizophoraceae</taxon>
        <taxon>Rhizophora</taxon>
    </lineage>
</organism>
<evidence type="ECO:0000256" key="1">
    <source>
        <dbReference type="SAM" id="MobiDB-lite"/>
    </source>
</evidence>
<dbReference type="AlphaFoldDB" id="A0A2P2IKS4"/>
<feature type="region of interest" description="Disordered" evidence="1">
    <location>
        <begin position="1"/>
        <end position="21"/>
    </location>
</feature>
<proteinExistence type="predicted"/>
<protein>
    <submittedName>
        <fullName evidence="2">Uncharacterized protein</fullName>
    </submittedName>
</protein>
<reference evidence="2" key="1">
    <citation type="submission" date="2018-02" db="EMBL/GenBank/DDBJ databases">
        <title>Rhizophora mucronata_Transcriptome.</title>
        <authorList>
            <person name="Meera S.P."/>
            <person name="Sreeshan A."/>
            <person name="Augustine A."/>
        </authorList>
    </citation>
    <scope>NUCLEOTIDE SEQUENCE</scope>
    <source>
        <tissue evidence="2">Leaf</tissue>
    </source>
</reference>
<accession>A0A2P2IKS4</accession>
<evidence type="ECO:0000313" key="2">
    <source>
        <dbReference type="EMBL" id="MBW81825.1"/>
    </source>
</evidence>
<dbReference type="EMBL" id="GGEC01001342">
    <property type="protein sequence ID" value="MBW81825.1"/>
    <property type="molecule type" value="Transcribed_RNA"/>
</dbReference>
<sequence length="21" mass="2276">MSCVFSPAKFSRTSGGKNWAN</sequence>
<feature type="compositionally biased region" description="Polar residues" evidence="1">
    <location>
        <begin position="11"/>
        <end position="21"/>
    </location>
</feature>
<name>A0A2P2IKS4_RHIMU</name>